<evidence type="ECO:0000256" key="2">
    <source>
        <dbReference type="SAM" id="SignalP"/>
    </source>
</evidence>
<feature type="region of interest" description="Disordered" evidence="1">
    <location>
        <begin position="92"/>
        <end position="122"/>
    </location>
</feature>
<keyword evidence="4" id="KW-1185">Reference proteome</keyword>
<proteinExistence type="predicted"/>
<dbReference type="EMBL" id="JXOD01000101">
    <property type="protein sequence ID" value="KMO17388.1"/>
    <property type="molecule type" value="Genomic_DNA"/>
</dbReference>
<organism evidence="3 4">
    <name type="scientific">Methylobacterium platani JCM 14648</name>
    <dbReference type="NCBI Taxonomy" id="1295136"/>
    <lineage>
        <taxon>Bacteria</taxon>
        <taxon>Pseudomonadati</taxon>
        <taxon>Pseudomonadota</taxon>
        <taxon>Alphaproteobacteria</taxon>
        <taxon>Hyphomicrobiales</taxon>
        <taxon>Methylobacteriaceae</taxon>
        <taxon>Methylobacterium</taxon>
    </lineage>
</organism>
<reference evidence="3 4" key="1">
    <citation type="submission" date="2015-01" db="EMBL/GenBank/DDBJ databases">
        <title>Genome sequencing of Methylobacterium platani JCM14648 type strain.</title>
        <authorList>
            <person name="Chaudhry V."/>
            <person name="Patil P.B."/>
        </authorList>
    </citation>
    <scope>NUCLEOTIDE SEQUENCE [LARGE SCALE GENOMIC DNA]</scope>
    <source>
        <strain evidence="3 4">JCM 14648</strain>
    </source>
</reference>
<evidence type="ECO:0000313" key="3">
    <source>
        <dbReference type="EMBL" id="KMO17388.1"/>
    </source>
</evidence>
<name>A0ABR5H2G9_9HYPH</name>
<dbReference type="RefSeq" id="WP_048434057.1">
    <property type="nucleotide sequence ID" value="NZ_JXOD01000101.1"/>
</dbReference>
<gene>
    <name evidence="3" type="ORF">SQ03_12580</name>
</gene>
<keyword evidence="2" id="KW-0732">Signal</keyword>
<protein>
    <recommendedName>
        <fullName evidence="5">DUF2946 domain-containing protein</fullName>
    </recommendedName>
</protein>
<dbReference type="Proteomes" id="UP000035947">
    <property type="component" value="Unassembled WGS sequence"/>
</dbReference>
<feature type="signal peptide" evidence="2">
    <location>
        <begin position="1"/>
        <end position="39"/>
    </location>
</feature>
<sequence length="122" mass="12337">MRRVPPTGSIGRATIAVVALYALCLQVLLGALAPLPANAAPGPVICHSADQAGDPSGTGAHCVLPCCVAAHHLPVVAPALLAFTRLSWDDPSPADRFPPAADESPARAPPDTNTSPRGPPQA</sequence>
<evidence type="ECO:0000256" key="1">
    <source>
        <dbReference type="SAM" id="MobiDB-lite"/>
    </source>
</evidence>
<evidence type="ECO:0000313" key="4">
    <source>
        <dbReference type="Proteomes" id="UP000035947"/>
    </source>
</evidence>
<accession>A0ABR5H2G9</accession>
<feature type="chain" id="PRO_5046067990" description="DUF2946 domain-containing protein" evidence="2">
    <location>
        <begin position="40"/>
        <end position="122"/>
    </location>
</feature>
<evidence type="ECO:0008006" key="5">
    <source>
        <dbReference type="Google" id="ProtNLM"/>
    </source>
</evidence>
<comment type="caution">
    <text evidence="3">The sequence shown here is derived from an EMBL/GenBank/DDBJ whole genome shotgun (WGS) entry which is preliminary data.</text>
</comment>